<reference evidence="5" key="1">
    <citation type="submission" date="2015-08" db="EMBL/GenBank/DDBJ databases">
        <title>Genome sequencing project for genomic taxonomy and phylogenomics of Bacillus-like bacteria.</title>
        <authorList>
            <person name="Liu B."/>
            <person name="Wang J."/>
            <person name="Zhu Y."/>
            <person name="Liu G."/>
            <person name="Chen Q."/>
            <person name="Chen Z."/>
            <person name="Lan J."/>
            <person name="Che J."/>
            <person name="Ge C."/>
            <person name="Shi H."/>
            <person name="Pan Z."/>
            <person name="Liu X."/>
        </authorList>
    </citation>
    <scope>NUCLEOTIDE SEQUENCE [LARGE SCALE GENOMIC DNA]</scope>
    <source>
        <strain evidence="5">FJAT-22460</strain>
    </source>
</reference>
<dbReference type="EMBL" id="LIUT01000001">
    <property type="protein sequence ID" value="KOR87967.1"/>
    <property type="molecule type" value="Genomic_DNA"/>
</dbReference>
<dbReference type="PATRIC" id="fig|1705565.3.peg.2181"/>
<keyword evidence="4" id="KW-0238">DNA-binding</keyword>
<gene>
    <name evidence="4" type="ORF">AM231_01640</name>
</gene>
<dbReference type="Proteomes" id="UP000036932">
    <property type="component" value="Unassembled WGS sequence"/>
</dbReference>
<dbReference type="SUPFAM" id="SSF46785">
    <property type="entry name" value="Winged helix' DNA-binding domain"/>
    <property type="match status" value="1"/>
</dbReference>
<dbReference type="PROSITE" id="PS51000">
    <property type="entry name" value="HTH_DEOR_2"/>
    <property type="match status" value="1"/>
</dbReference>
<dbReference type="PANTHER" id="PTHR34580:SF9">
    <property type="entry name" value="SLL5097 PROTEIN"/>
    <property type="match status" value="1"/>
</dbReference>
<evidence type="ECO:0000256" key="2">
    <source>
        <dbReference type="ARBA" id="ARBA00023163"/>
    </source>
</evidence>
<protein>
    <submittedName>
        <fullName evidence="4">DNA-binding protein</fullName>
    </submittedName>
</protein>
<evidence type="ECO:0000313" key="5">
    <source>
        <dbReference type="Proteomes" id="UP000036932"/>
    </source>
</evidence>
<dbReference type="InterPro" id="IPR057727">
    <property type="entry name" value="WCX_dom"/>
</dbReference>
<dbReference type="InterPro" id="IPR013196">
    <property type="entry name" value="HTH_11"/>
</dbReference>
<evidence type="ECO:0000313" key="4">
    <source>
        <dbReference type="EMBL" id="KOR87967.1"/>
    </source>
</evidence>
<dbReference type="Pfam" id="PF25583">
    <property type="entry name" value="WCX"/>
    <property type="match status" value="1"/>
</dbReference>
<dbReference type="InterPro" id="IPR051534">
    <property type="entry name" value="CBASS_pafABC_assoc_protein"/>
</dbReference>
<dbReference type="SMART" id="SM00420">
    <property type="entry name" value="HTH_DEOR"/>
    <property type="match status" value="1"/>
</dbReference>
<dbReference type="InterPro" id="IPR036390">
    <property type="entry name" value="WH_DNA-bd_sf"/>
</dbReference>
<proteinExistence type="predicted"/>
<dbReference type="PANTHER" id="PTHR34580">
    <property type="match status" value="1"/>
</dbReference>
<evidence type="ECO:0000256" key="1">
    <source>
        <dbReference type="ARBA" id="ARBA00023015"/>
    </source>
</evidence>
<dbReference type="PROSITE" id="PS52050">
    <property type="entry name" value="WYL"/>
    <property type="match status" value="1"/>
</dbReference>
<dbReference type="Pfam" id="PF08279">
    <property type="entry name" value="HTH_11"/>
    <property type="match status" value="1"/>
</dbReference>
<dbReference type="GO" id="GO:0003677">
    <property type="term" value="F:DNA binding"/>
    <property type="evidence" value="ECO:0007669"/>
    <property type="project" value="UniProtKB-KW"/>
</dbReference>
<comment type="caution">
    <text evidence="4">The sequence shown here is derived from an EMBL/GenBank/DDBJ whole genome shotgun (WGS) entry which is preliminary data.</text>
</comment>
<dbReference type="InterPro" id="IPR001034">
    <property type="entry name" value="DeoR_HTH"/>
</dbReference>
<dbReference type="PIRSF" id="PIRSF016838">
    <property type="entry name" value="PafC"/>
    <property type="match status" value="1"/>
</dbReference>
<keyword evidence="2" id="KW-0804">Transcription</keyword>
<keyword evidence="1" id="KW-0805">Transcription regulation</keyword>
<dbReference type="InterPro" id="IPR036388">
    <property type="entry name" value="WH-like_DNA-bd_sf"/>
</dbReference>
<dbReference type="AlphaFoldDB" id="A0A0M1P0R4"/>
<dbReference type="RefSeq" id="WP_054401023.1">
    <property type="nucleotide sequence ID" value="NZ_LIUT01000001.1"/>
</dbReference>
<organism evidence="4 5">
    <name type="scientific">Paenibacillus solani</name>
    <dbReference type="NCBI Taxonomy" id="1705565"/>
    <lineage>
        <taxon>Bacteria</taxon>
        <taxon>Bacillati</taxon>
        <taxon>Bacillota</taxon>
        <taxon>Bacilli</taxon>
        <taxon>Bacillales</taxon>
        <taxon>Paenibacillaceae</taxon>
        <taxon>Paenibacillus</taxon>
    </lineage>
</organism>
<dbReference type="Pfam" id="PF13280">
    <property type="entry name" value="WYL"/>
    <property type="match status" value="1"/>
</dbReference>
<accession>A0A0M1P0R4</accession>
<feature type="domain" description="HTH deoR-type" evidence="3">
    <location>
        <begin position="3"/>
        <end position="62"/>
    </location>
</feature>
<evidence type="ECO:0000259" key="3">
    <source>
        <dbReference type="PROSITE" id="PS51000"/>
    </source>
</evidence>
<sequence length="315" mass="36528">MSKSKRLIELMMTVNRMRKFTVRELADQFGVSPRTILRDLQELSELGVPLYSEVGPHGGYQVLKERILPPIAFSEEEAVAMFFASHALRHYLFLPFEAESSTALQKFYYYMPGDVRDRIDQMKNRVDFHTHTRQQKAEFLEILLDAAVEQRVVTMEYETIEGCAERSIQPVGVYASNGFWYCAAYCFLRDGFRLFRCDRMQSAAYDITGIEPRDHRHIHLGNWREYGEELSASIRMVVDLSREGVQRCESELWPVPHIDMQPDGSGRLDQSVPAGEMMYFAKFFIGLGNDATVKEPREMVDRMKEILTEMVAKYD</sequence>
<dbReference type="GO" id="GO:0003700">
    <property type="term" value="F:DNA-binding transcription factor activity"/>
    <property type="evidence" value="ECO:0007669"/>
    <property type="project" value="InterPro"/>
</dbReference>
<dbReference type="OrthoDB" id="9815009at2"/>
<keyword evidence="5" id="KW-1185">Reference proteome</keyword>
<dbReference type="InterPro" id="IPR026881">
    <property type="entry name" value="WYL_dom"/>
</dbReference>
<dbReference type="InterPro" id="IPR028349">
    <property type="entry name" value="PafC-like"/>
</dbReference>
<name>A0A0M1P0R4_9BACL</name>
<dbReference type="Gene3D" id="1.10.10.10">
    <property type="entry name" value="Winged helix-like DNA-binding domain superfamily/Winged helix DNA-binding domain"/>
    <property type="match status" value="1"/>
</dbReference>